<dbReference type="FunFam" id="3.40.50.880:FF:000033">
    <property type="entry name" value="Glutamine amidotransferase class-I"/>
    <property type="match status" value="1"/>
</dbReference>
<dbReference type="Gene3D" id="3.40.50.880">
    <property type="match status" value="1"/>
</dbReference>
<dbReference type="PANTHER" id="PTHR42695:SF5">
    <property type="entry name" value="GLUTAMINE AMIDOTRANSFERASE YLR126C-RELATED"/>
    <property type="match status" value="1"/>
</dbReference>
<dbReference type="EMBL" id="JAHHGM010000006">
    <property type="protein sequence ID" value="MBT2988949.1"/>
    <property type="molecule type" value="Genomic_DNA"/>
</dbReference>
<gene>
    <name evidence="2" type="ORF">KME65_08280</name>
</gene>
<dbReference type="InterPro" id="IPR044992">
    <property type="entry name" value="ChyE-like"/>
</dbReference>
<dbReference type="PANTHER" id="PTHR42695">
    <property type="entry name" value="GLUTAMINE AMIDOTRANSFERASE YLR126C-RELATED"/>
    <property type="match status" value="1"/>
</dbReference>
<comment type="caution">
    <text evidence="2">The sequence shown here is derived from an EMBL/GenBank/DDBJ whole genome shotgun (WGS) entry which is preliminary data.</text>
</comment>
<dbReference type="SUPFAM" id="SSF52317">
    <property type="entry name" value="Class I glutamine amidotransferase-like"/>
    <property type="match status" value="1"/>
</dbReference>
<dbReference type="CDD" id="cd01741">
    <property type="entry name" value="GATase1_1"/>
    <property type="match status" value="1"/>
</dbReference>
<name>A0A944M806_9GAMM</name>
<dbReference type="InterPro" id="IPR017926">
    <property type="entry name" value="GATASE"/>
</dbReference>
<evidence type="ECO:0000259" key="1">
    <source>
        <dbReference type="Pfam" id="PF00117"/>
    </source>
</evidence>
<dbReference type="GO" id="GO:0016787">
    <property type="term" value="F:hydrolase activity"/>
    <property type="evidence" value="ECO:0007669"/>
    <property type="project" value="UniProtKB-KW"/>
</dbReference>
<accession>A0A944M806</accession>
<dbReference type="Pfam" id="PF00117">
    <property type="entry name" value="GATase"/>
    <property type="match status" value="1"/>
</dbReference>
<dbReference type="Proteomes" id="UP000770889">
    <property type="component" value="Unassembled WGS sequence"/>
</dbReference>
<proteinExistence type="predicted"/>
<sequence length="231" mass="25785">MRAHFLQHVPFEGLGSIEDWLLQSGYEITATRFFDSLALPRIEEIDLLIVMGGPMSVNDEHDHSWLAKEKDFIRSVIDAGKPTLGICLGAQLIAASLGSDVYPNSLKEIGWFPISTVQSKSDSLFRFPDEITVFHWHGETFDLPSGAVCIAESKGCQNQAFQFGRNVIGLQFHLETTASSAKAIVENCRDELVDGKYIQTEEDILSASQALYRTINSLMADILRYLLENSR</sequence>
<organism evidence="2 3">
    <name type="scientific">Candidatus Thiodiazotropha taylori</name>
    <dbReference type="NCBI Taxonomy" id="2792791"/>
    <lineage>
        <taxon>Bacteria</taxon>
        <taxon>Pseudomonadati</taxon>
        <taxon>Pseudomonadota</taxon>
        <taxon>Gammaproteobacteria</taxon>
        <taxon>Chromatiales</taxon>
        <taxon>Sedimenticolaceae</taxon>
        <taxon>Candidatus Thiodiazotropha</taxon>
    </lineage>
</organism>
<feature type="domain" description="Glutamine amidotransferase" evidence="1">
    <location>
        <begin position="23"/>
        <end position="187"/>
    </location>
</feature>
<evidence type="ECO:0000313" key="3">
    <source>
        <dbReference type="Proteomes" id="UP000770889"/>
    </source>
</evidence>
<protein>
    <submittedName>
        <fullName evidence="2">Gamma-glutamyl-gamma-aminobutyrate hydrolase family protein</fullName>
    </submittedName>
</protein>
<dbReference type="AlphaFoldDB" id="A0A944M806"/>
<evidence type="ECO:0000313" key="2">
    <source>
        <dbReference type="EMBL" id="MBT2988949.1"/>
    </source>
</evidence>
<reference evidence="2 3" key="1">
    <citation type="submission" date="2021-05" db="EMBL/GenBank/DDBJ databases">
        <title>Genetic and Functional Diversity in Clade A Lucinid endosymbionts from the Bahamas.</title>
        <authorList>
            <person name="Giani N.M."/>
            <person name="Engel A.S."/>
            <person name="Campbell B.J."/>
        </authorList>
    </citation>
    <scope>NUCLEOTIDE SEQUENCE [LARGE SCALE GENOMIC DNA]</scope>
    <source>
        <strain evidence="2">LUC16012Gg_MoonRockCtena</strain>
    </source>
</reference>
<dbReference type="InterPro" id="IPR029062">
    <property type="entry name" value="Class_I_gatase-like"/>
</dbReference>
<dbReference type="PROSITE" id="PS51273">
    <property type="entry name" value="GATASE_TYPE_1"/>
    <property type="match status" value="1"/>
</dbReference>
<keyword evidence="2" id="KW-0378">Hydrolase</keyword>
<dbReference type="GO" id="GO:0005829">
    <property type="term" value="C:cytosol"/>
    <property type="evidence" value="ECO:0007669"/>
    <property type="project" value="TreeGrafter"/>
</dbReference>